<dbReference type="AlphaFoldDB" id="A0A6P8B677"/>
<feature type="compositionally biased region" description="Low complexity" evidence="5">
    <location>
        <begin position="356"/>
        <end position="373"/>
    </location>
</feature>
<dbReference type="KEGG" id="pgri:PgNI_06518"/>
<dbReference type="OrthoDB" id="5863171at2759"/>
<keyword evidence="3" id="KW-0862">Zinc</keyword>
<evidence type="ECO:0000256" key="2">
    <source>
        <dbReference type="ARBA" id="ARBA00022771"/>
    </source>
</evidence>
<dbReference type="InterPro" id="IPR011011">
    <property type="entry name" value="Znf_FYVE_PHD"/>
</dbReference>
<dbReference type="InterPro" id="IPR001965">
    <property type="entry name" value="Znf_PHD"/>
</dbReference>
<evidence type="ECO:0000256" key="5">
    <source>
        <dbReference type="SAM" id="MobiDB-lite"/>
    </source>
</evidence>
<dbReference type="Proteomes" id="UP000515153">
    <property type="component" value="Chromosome I"/>
</dbReference>
<feature type="compositionally biased region" description="Low complexity" evidence="5">
    <location>
        <begin position="265"/>
        <end position="274"/>
    </location>
</feature>
<keyword evidence="2 4" id="KW-0863">Zinc-finger</keyword>
<dbReference type="InterPro" id="IPR019787">
    <property type="entry name" value="Znf_PHD-finger"/>
</dbReference>
<dbReference type="PROSITE" id="PS01359">
    <property type="entry name" value="ZF_PHD_1"/>
    <property type="match status" value="1"/>
</dbReference>
<gene>
    <name evidence="8" type="ORF">PgNI_06518</name>
</gene>
<name>A0A6P8B677_PYRGI</name>
<feature type="compositionally biased region" description="Polar residues" evidence="5">
    <location>
        <begin position="26"/>
        <end position="37"/>
    </location>
</feature>
<protein>
    <recommendedName>
        <fullName evidence="6">PHD-type domain-containing protein</fullName>
    </recommendedName>
</protein>
<reference evidence="7 8" key="1">
    <citation type="journal article" date="2019" name="Mol. Biol. Evol.">
        <title>Blast fungal genomes show frequent chromosomal changes, gene gains and losses, and effector gene turnover.</title>
        <authorList>
            <person name="Gomez Luciano L.B."/>
            <person name="Jason Tsai I."/>
            <person name="Chuma I."/>
            <person name="Tosa Y."/>
            <person name="Chen Y.H."/>
            <person name="Li J.Y."/>
            <person name="Li M.Y."/>
            <person name="Jade Lu M.Y."/>
            <person name="Nakayashiki H."/>
            <person name="Li W.H."/>
        </authorList>
    </citation>
    <scope>NUCLEOTIDE SEQUENCE [LARGE SCALE GENOMIC DNA]</scope>
    <source>
        <strain evidence="7 8">NI907</strain>
    </source>
</reference>
<keyword evidence="1" id="KW-0479">Metal-binding</keyword>
<feature type="compositionally biased region" description="Polar residues" evidence="5">
    <location>
        <begin position="7"/>
        <end position="19"/>
    </location>
</feature>
<accession>A0A6P8B677</accession>
<reference evidence="8" key="2">
    <citation type="submission" date="2019-10" db="EMBL/GenBank/DDBJ databases">
        <authorList>
            <consortium name="NCBI Genome Project"/>
        </authorList>
    </citation>
    <scope>NUCLEOTIDE SEQUENCE</scope>
    <source>
        <strain evidence="8">NI907</strain>
    </source>
</reference>
<feature type="compositionally biased region" description="Polar residues" evidence="5">
    <location>
        <begin position="374"/>
        <end position="384"/>
    </location>
</feature>
<evidence type="ECO:0000256" key="4">
    <source>
        <dbReference type="PROSITE-ProRule" id="PRU00146"/>
    </source>
</evidence>
<dbReference type="Pfam" id="PF00628">
    <property type="entry name" value="PHD"/>
    <property type="match status" value="1"/>
</dbReference>
<keyword evidence="7" id="KW-1185">Reference proteome</keyword>
<dbReference type="InterPro" id="IPR013083">
    <property type="entry name" value="Znf_RING/FYVE/PHD"/>
</dbReference>
<evidence type="ECO:0000313" key="8">
    <source>
        <dbReference type="RefSeq" id="XP_030982648.1"/>
    </source>
</evidence>
<sequence>MADSHEPQTNTAIEGSSSVEAVANPSPASNGDNSAAPSPTLAAPNMAEDNASPTATSSLSSSTQNVTSTSQQLQRTETPGPPAASGGGTAESSASTNTPTSPGPRYQQQFSAATQMILNRIRGQSTGGTSSAISSAAASMTPGVIQPSTFADAKRRLMDSMSTTTMQIPASTATAAAFPIPSSAAINAPASTARLPGQNEENARFDVLPDATNLAHLPSAPSARTASISKSKAASSKSAIVKVNAGYAPGRHVSKAAAAAKAAKASSAPSTPAPGGSKTGGDKPVALKRGPGRPPGSGKPKPPPSGRGPGRPPGSGKGKGTVASSSNKRKRSVRDDAGRDGSLSSDISDTESPRMAPAATAVSSTASTPLTTTKSGRQIQKPETYNPVQMDLVSSASTRRTYQTPESKTAATPCKACGRIADTKTNLIVFCDGCNYAWHQNCHTPNIDDSFINEMAKAWHCVGCATKAGEKKEGKKASKAGAPAAAAEQAAVTAAAASSASTSSHSVGTKSTGKVSWIKRTSGQKRAYLSSLSHADLVELVIHCTNLHPNLPIFPADDTGSAVGVPTGLLTTPASGSGPRTVTPTTSRNPAATISLSARPSDEGIWEDMPGNYNAWKRPDANGAPTTRIGATLRTLEAMANAHLEDPDDHESFSHTVYDDTGRAVEENGVLLQLQNQAGGAPIPVA</sequence>
<organism evidence="7 8">
    <name type="scientific">Pyricularia grisea</name>
    <name type="common">Crabgrass-specific blast fungus</name>
    <name type="synonym">Magnaporthe grisea</name>
    <dbReference type="NCBI Taxonomy" id="148305"/>
    <lineage>
        <taxon>Eukaryota</taxon>
        <taxon>Fungi</taxon>
        <taxon>Dikarya</taxon>
        <taxon>Ascomycota</taxon>
        <taxon>Pezizomycotina</taxon>
        <taxon>Sordariomycetes</taxon>
        <taxon>Sordariomycetidae</taxon>
        <taxon>Magnaporthales</taxon>
        <taxon>Pyriculariaceae</taxon>
        <taxon>Pyricularia</taxon>
    </lineage>
</organism>
<dbReference type="GeneID" id="41961450"/>
<evidence type="ECO:0000256" key="1">
    <source>
        <dbReference type="ARBA" id="ARBA00022723"/>
    </source>
</evidence>
<feature type="region of interest" description="Disordered" evidence="5">
    <location>
        <begin position="265"/>
        <end position="384"/>
    </location>
</feature>
<feature type="region of interest" description="Disordered" evidence="5">
    <location>
        <begin position="570"/>
        <end position="589"/>
    </location>
</feature>
<evidence type="ECO:0000313" key="7">
    <source>
        <dbReference type="Proteomes" id="UP000515153"/>
    </source>
</evidence>
<dbReference type="PROSITE" id="PS50016">
    <property type="entry name" value="ZF_PHD_2"/>
    <property type="match status" value="1"/>
</dbReference>
<reference evidence="8" key="3">
    <citation type="submission" date="2025-08" db="UniProtKB">
        <authorList>
            <consortium name="RefSeq"/>
        </authorList>
    </citation>
    <scope>IDENTIFICATION</scope>
    <source>
        <strain evidence="8">NI907</strain>
    </source>
</reference>
<dbReference type="GO" id="GO:0008270">
    <property type="term" value="F:zinc ion binding"/>
    <property type="evidence" value="ECO:0007669"/>
    <property type="project" value="UniProtKB-KW"/>
</dbReference>
<dbReference type="InterPro" id="IPR019786">
    <property type="entry name" value="Zinc_finger_PHD-type_CS"/>
</dbReference>
<evidence type="ECO:0000259" key="6">
    <source>
        <dbReference type="PROSITE" id="PS50016"/>
    </source>
</evidence>
<feature type="domain" description="PHD-type" evidence="6">
    <location>
        <begin position="411"/>
        <end position="467"/>
    </location>
</feature>
<dbReference type="RefSeq" id="XP_030982648.1">
    <property type="nucleotide sequence ID" value="XM_031126541.1"/>
</dbReference>
<dbReference type="Gene3D" id="3.30.40.10">
    <property type="entry name" value="Zinc/RING finger domain, C3HC4 (zinc finger)"/>
    <property type="match status" value="1"/>
</dbReference>
<proteinExistence type="predicted"/>
<feature type="compositionally biased region" description="Pro residues" evidence="5">
    <location>
        <begin position="300"/>
        <end position="312"/>
    </location>
</feature>
<dbReference type="SMART" id="SM00249">
    <property type="entry name" value="PHD"/>
    <property type="match status" value="1"/>
</dbReference>
<dbReference type="SUPFAM" id="SSF57903">
    <property type="entry name" value="FYVE/PHD zinc finger"/>
    <property type="match status" value="1"/>
</dbReference>
<feature type="region of interest" description="Disordered" evidence="5">
    <location>
        <begin position="1"/>
        <end position="106"/>
    </location>
</feature>
<feature type="compositionally biased region" description="Low complexity" evidence="5">
    <location>
        <begin position="50"/>
        <end position="78"/>
    </location>
</feature>
<evidence type="ECO:0000256" key="3">
    <source>
        <dbReference type="ARBA" id="ARBA00022833"/>
    </source>
</evidence>